<dbReference type="Proteomes" id="UP000737171">
    <property type="component" value="Unassembled WGS sequence"/>
</dbReference>
<protein>
    <submittedName>
        <fullName evidence="2">MOSC domain-containing protein</fullName>
    </submittedName>
</protein>
<dbReference type="PANTHER" id="PTHR36930">
    <property type="entry name" value="METAL-SULFUR CLUSTER BIOSYNTHESIS PROTEINS YUAD-RELATED"/>
    <property type="match status" value="1"/>
</dbReference>
<organism evidence="2 3">
    <name type="scientific">Pseudaquabacterium terrae</name>
    <dbReference type="NCBI Taxonomy" id="2732868"/>
    <lineage>
        <taxon>Bacteria</taxon>
        <taxon>Pseudomonadati</taxon>
        <taxon>Pseudomonadota</taxon>
        <taxon>Betaproteobacteria</taxon>
        <taxon>Burkholderiales</taxon>
        <taxon>Sphaerotilaceae</taxon>
        <taxon>Pseudaquabacterium</taxon>
    </lineage>
</organism>
<reference evidence="2 3" key="1">
    <citation type="submission" date="2020-05" db="EMBL/GenBank/DDBJ databases">
        <title>Aquincola sp. isolate from soil.</title>
        <authorList>
            <person name="Han J."/>
            <person name="Kim D.-U."/>
        </authorList>
    </citation>
    <scope>NUCLEOTIDE SEQUENCE [LARGE SCALE GENOMIC DNA]</scope>
    <source>
        <strain evidence="2 3">S2</strain>
    </source>
</reference>
<dbReference type="EMBL" id="JABRWJ010000002">
    <property type="protein sequence ID" value="NRF66949.1"/>
    <property type="molecule type" value="Genomic_DNA"/>
</dbReference>
<dbReference type="InterPro" id="IPR011037">
    <property type="entry name" value="Pyrv_Knase-like_insert_dom_sf"/>
</dbReference>
<gene>
    <name evidence="2" type="ORF">HLB44_08135</name>
</gene>
<dbReference type="InterPro" id="IPR005302">
    <property type="entry name" value="MoCF_Sase_C"/>
</dbReference>
<dbReference type="InterPro" id="IPR052716">
    <property type="entry name" value="MOSC_domain"/>
</dbReference>
<dbReference type="RefSeq" id="WP_173122042.1">
    <property type="nucleotide sequence ID" value="NZ_JABRWJ010000002.1"/>
</dbReference>
<name>A0ABX2EEB7_9BURK</name>
<dbReference type="Gene3D" id="2.40.33.20">
    <property type="entry name" value="PK beta-barrel domain-like"/>
    <property type="match status" value="1"/>
</dbReference>
<dbReference type="Pfam" id="PF03473">
    <property type="entry name" value="MOSC"/>
    <property type="match status" value="1"/>
</dbReference>
<keyword evidence="3" id="KW-1185">Reference proteome</keyword>
<sequence>MPDLHALTRQFPRDGLLNAIILRPARHVPPISVAEACAIGGRGLEGDRSAQRLPTTPDGGKRQVTLIQAEHLPLIAAWTGRATVDPLLLRRNLVISGLNLLAARSPFGPSQALRLHIGEAVVLELSGPCDPCSRMEEALGPGGYNAMRGHGGVTARVLAGGELHVGDRVWVER</sequence>
<evidence type="ECO:0000313" key="3">
    <source>
        <dbReference type="Proteomes" id="UP000737171"/>
    </source>
</evidence>
<dbReference type="PROSITE" id="PS51340">
    <property type="entry name" value="MOSC"/>
    <property type="match status" value="1"/>
</dbReference>
<evidence type="ECO:0000259" key="1">
    <source>
        <dbReference type="PROSITE" id="PS51340"/>
    </source>
</evidence>
<evidence type="ECO:0000313" key="2">
    <source>
        <dbReference type="EMBL" id="NRF66949.1"/>
    </source>
</evidence>
<accession>A0ABX2EEB7</accession>
<comment type="caution">
    <text evidence="2">The sequence shown here is derived from an EMBL/GenBank/DDBJ whole genome shotgun (WGS) entry which is preliminary data.</text>
</comment>
<proteinExistence type="predicted"/>
<dbReference type="SUPFAM" id="SSF50800">
    <property type="entry name" value="PK beta-barrel domain-like"/>
    <property type="match status" value="1"/>
</dbReference>
<feature type="domain" description="MOSC" evidence="1">
    <location>
        <begin position="23"/>
        <end position="172"/>
    </location>
</feature>
<dbReference type="PANTHER" id="PTHR36930:SF1">
    <property type="entry name" value="MOSC DOMAIN-CONTAINING PROTEIN"/>
    <property type="match status" value="1"/>
</dbReference>